<dbReference type="RefSeq" id="WP_176439957.1">
    <property type="nucleotide sequence ID" value="NZ_FZNW01000013.1"/>
</dbReference>
<dbReference type="Proteomes" id="UP000198348">
    <property type="component" value="Unassembled WGS sequence"/>
</dbReference>
<evidence type="ECO:0000313" key="2">
    <source>
        <dbReference type="EMBL" id="SNR65498.1"/>
    </source>
</evidence>
<keyword evidence="3" id="KW-1185">Reference proteome</keyword>
<gene>
    <name evidence="2" type="ORF">SAMN06265360_11387</name>
</gene>
<proteinExistence type="predicted"/>
<organism evidence="2 3">
    <name type="scientific">Haloechinothrix alba</name>
    <dbReference type="NCBI Taxonomy" id="664784"/>
    <lineage>
        <taxon>Bacteria</taxon>
        <taxon>Bacillati</taxon>
        <taxon>Actinomycetota</taxon>
        <taxon>Actinomycetes</taxon>
        <taxon>Pseudonocardiales</taxon>
        <taxon>Pseudonocardiaceae</taxon>
        <taxon>Haloechinothrix</taxon>
    </lineage>
</organism>
<feature type="region of interest" description="Disordered" evidence="1">
    <location>
        <begin position="1"/>
        <end position="26"/>
    </location>
</feature>
<name>A0A238Y3U4_9PSEU</name>
<sequence>MSGFANISTMRPPDGGMAGLSERSRGGRILTGGANVVSGLRGGRHARDEVLAIEDAS</sequence>
<evidence type="ECO:0000313" key="3">
    <source>
        <dbReference type="Proteomes" id="UP000198348"/>
    </source>
</evidence>
<reference evidence="3" key="1">
    <citation type="submission" date="2017-06" db="EMBL/GenBank/DDBJ databases">
        <authorList>
            <person name="Varghese N."/>
            <person name="Submissions S."/>
        </authorList>
    </citation>
    <scope>NUCLEOTIDE SEQUENCE [LARGE SCALE GENOMIC DNA]</scope>
    <source>
        <strain evidence="3">DSM 45207</strain>
    </source>
</reference>
<accession>A0A238Y3U4</accession>
<evidence type="ECO:0000256" key="1">
    <source>
        <dbReference type="SAM" id="MobiDB-lite"/>
    </source>
</evidence>
<protein>
    <submittedName>
        <fullName evidence="2">Uncharacterized protein</fullName>
    </submittedName>
</protein>
<dbReference type="AlphaFoldDB" id="A0A238Y3U4"/>
<dbReference type="EMBL" id="FZNW01000013">
    <property type="protein sequence ID" value="SNR65498.1"/>
    <property type="molecule type" value="Genomic_DNA"/>
</dbReference>